<evidence type="ECO:0000313" key="2">
    <source>
        <dbReference type="Proteomes" id="UP000823674"/>
    </source>
</evidence>
<accession>A0ABQ7MNR6</accession>
<gene>
    <name evidence="1" type="primary">A04g502030.1_BraROA</name>
    <name evidence="1" type="ORF">IGI04_014752</name>
</gene>
<sequence length="145" mass="16635">MSSLEGSFILCRVLHLFESRDLVWELFYAPALVDLCVVDVRGPLSPIDGGFQRFHEACGRIHPLKYMCSEVSYLRLVPDGSSLPRGFCRGVRAPLVYLRDRRLITVRRRTRVLWGPDFTSRCSLAGFYARPYEAVDVSSLEAFWM</sequence>
<dbReference type="Proteomes" id="UP000823674">
    <property type="component" value="Chromosome A04"/>
</dbReference>
<proteinExistence type="predicted"/>
<organism evidence="1 2">
    <name type="scientific">Brassica rapa subsp. trilocularis</name>
    <dbReference type="NCBI Taxonomy" id="1813537"/>
    <lineage>
        <taxon>Eukaryota</taxon>
        <taxon>Viridiplantae</taxon>
        <taxon>Streptophyta</taxon>
        <taxon>Embryophyta</taxon>
        <taxon>Tracheophyta</taxon>
        <taxon>Spermatophyta</taxon>
        <taxon>Magnoliopsida</taxon>
        <taxon>eudicotyledons</taxon>
        <taxon>Gunneridae</taxon>
        <taxon>Pentapetalae</taxon>
        <taxon>rosids</taxon>
        <taxon>malvids</taxon>
        <taxon>Brassicales</taxon>
        <taxon>Brassicaceae</taxon>
        <taxon>Brassiceae</taxon>
        <taxon>Brassica</taxon>
    </lineage>
</organism>
<name>A0ABQ7MNR6_BRACM</name>
<keyword evidence="2" id="KW-1185">Reference proteome</keyword>
<comment type="caution">
    <text evidence="1">The sequence shown here is derived from an EMBL/GenBank/DDBJ whole genome shotgun (WGS) entry which is preliminary data.</text>
</comment>
<protein>
    <recommendedName>
        <fullName evidence="3">F-box associated domain-containing protein</fullName>
    </recommendedName>
</protein>
<reference evidence="1 2" key="1">
    <citation type="submission" date="2021-03" db="EMBL/GenBank/DDBJ databases">
        <authorList>
            <person name="King G.J."/>
            <person name="Bancroft I."/>
            <person name="Baten A."/>
            <person name="Bloomfield J."/>
            <person name="Borpatragohain P."/>
            <person name="He Z."/>
            <person name="Irish N."/>
            <person name="Irwin J."/>
            <person name="Liu K."/>
            <person name="Mauleon R.P."/>
            <person name="Moore J."/>
            <person name="Morris R."/>
            <person name="Ostergaard L."/>
            <person name="Wang B."/>
            <person name="Wells R."/>
        </authorList>
    </citation>
    <scope>NUCLEOTIDE SEQUENCE [LARGE SCALE GENOMIC DNA]</scope>
    <source>
        <strain evidence="1">R-o-18</strain>
        <tissue evidence="1">Leaf</tissue>
    </source>
</reference>
<evidence type="ECO:0008006" key="3">
    <source>
        <dbReference type="Google" id="ProtNLM"/>
    </source>
</evidence>
<evidence type="ECO:0000313" key="1">
    <source>
        <dbReference type="EMBL" id="KAG5400145.1"/>
    </source>
</evidence>
<dbReference type="EMBL" id="JADBGQ010000004">
    <property type="protein sequence ID" value="KAG5400145.1"/>
    <property type="molecule type" value="Genomic_DNA"/>
</dbReference>